<protein>
    <submittedName>
        <fullName evidence="1">14703_t:CDS:1</fullName>
    </submittedName>
</protein>
<evidence type="ECO:0000313" key="2">
    <source>
        <dbReference type="Proteomes" id="UP000789570"/>
    </source>
</evidence>
<dbReference type="EMBL" id="CAJVPQ010001176">
    <property type="protein sequence ID" value="CAG8536578.1"/>
    <property type="molecule type" value="Genomic_DNA"/>
</dbReference>
<keyword evidence="2" id="KW-1185">Reference proteome</keyword>
<evidence type="ECO:0000313" key="1">
    <source>
        <dbReference type="EMBL" id="CAG8536578.1"/>
    </source>
</evidence>
<dbReference type="Proteomes" id="UP000789570">
    <property type="component" value="Unassembled WGS sequence"/>
</dbReference>
<reference evidence="1" key="1">
    <citation type="submission" date="2021-06" db="EMBL/GenBank/DDBJ databases">
        <authorList>
            <person name="Kallberg Y."/>
            <person name="Tangrot J."/>
            <person name="Rosling A."/>
        </authorList>
    </citation>
    <scope>NUCLEOTIDE SEQUENCE</scope>
    <source>
        <strain evidence="1">UK204</strain>
    </source>
</reference>
<organism evidence="1 2">
    <name type="scientific">Funneliformis caledonium</name>
    <dbReference type="NCBI Taxonomy" id="1117310"/>
    <lineage>
        <taxon>Eukaryota</taxon>
        <taxon>Fungi</taxon>
        <taxon>Fungi incertae sedis</taxon>
        <taxon>Mucoromycota</taxon>
        <taxon>Glomeromycotina</taxon>
        <taxon>Glomeromycetes</taxon>
        <taxon>Glomerales</taxon>
        <taxon>Glomeraceae</taxon>
        <taxon>Funneliformis</taxon>
    </lineage>
</organism>
<proteinExistence type="predicted"/>
<gene>
    <name evidence="1" type="ORF">FCALED_LOCUS5434</name>
</gene>
<dbReference type="OrthoDB" id="2411625at2759"/>
<name>A0A9N9AQL4_9GLOM</name>
<dbReference type="AlphaFoldDB" id="A0A9N9AQL4"/>
<accession>A0A9N9AQL4</accession>
<sequence length="144" mass="16679">MDRKDTLLNYFDTVDDSNLTVVVHSTTPKIFSNKLLENFYLFFIHNILSEVLAEYSLDSDDIDSIPLFELQIHEIQDDNEIFKRCMKEILGRLCSYGTLQLDSVEAMYNEYVVALLHASIHIVMNIINKELSIRPQYGIVGEEN</sequence>
<comment type="caution">
    <text evidence="1">The sequence shown here is derived from an EMBL/GenBank/DDBJ whole genome shotgun (WGS) entry which is preliminary data.</text>
</comment>